<feature type="domain" description="6-phosphogluconate dehydrogenase NADP-binding" evidence="4">
    <location>
        <begin position="4"/>
        <end position="160"/>
    </location>
</feature>
<name>A0A1H4GT46_9BURK</name>
<dbReference type="GO" id="GO:0016491">
    <property type="term" value="F:oxidoreductase activity"/>
    <property type="evidence" value="ECO:0007669"/>
    <property type="project" value="UniProtKB-KW"/>
</dbReference>
<evidence type="ECO:0000259" key="5">
    <source>
        <dbReference type="Pfam" id="PF14833"/>
    </source>
</evidence>
<dbReference type="SUPFAM" id="SSF51735">
    <property type="entry name" value="NAD(P)-binding Rossmann-fold domains"/>
    <property type="match status" value="1"/>
</dbReference>
<dbReference type="Gene3D" id="3.40.50.720">
    <property type="entry name" value="NAD(P)-binding Rossmann-like Domain"/>
    <property type="match status" value="1"/>
</dbReference>
<dbReference type="GO" id="GO:0050661">
    <property type="term" value="F:NADP binding"/>
    <property type="evidence" value="ECO:0007669"/>
    <property type="project" value="InterPro"/>
</dbReference>
<dbReference type="STRING" id="83784.SAMN05192564_106278"/>
<dbReference type="InterPro" id="IPR015815">
    <property type="entry name" value="HIBADH-related"/>
</dbReference>
<organism evidence="6 7">
    <name type="scientific">Paraburkholderia sartisoli</name>
    <dbReference type="NCBI Taxonomy" id="83784"/>
    <lineage>
        <taxon>Bacteria</taxon>
        <taxon>Pseudomonadati</taxon>
        <taxon>Pseudomonadota</taxon>
        <taxon>Betaproteobacteria</taxon>
        <taxon>Burkholderiales</taxon>
        <taxon>Burkholderiaceae</taxon>
        <taxon>Paraburkholderia</taxon>
    </lineage>
</organism>
<dbReference type="PANTHER" id="PTHR43060">
    <property type="entry name" value="3-HYDROXYISOBUTYRATE DEHYDROGENASE-LIKE 1, MITOCHONDRIAL-RELATED"/>
    <property type="match status" value="1"/>
</dbReference>
<dbReference type="Pfam" id="PF03446">
    <property type="entry name" value="NAD_binding_2"/>
    <property type="match status" value="1"/>
</dbReference>
<dbReference type="SUPFAM" id="SSF48179">
    <property type="entry name" value="6-phosphogluconate dehydrogenase C-terminal domain-like"/>
    <property type="match status" value="1"/>
</dbReference>
<evidence type="ECO:0000256" key="2">
    <source>
        <dbReference type="ARBA" id="ARBA00023027"/>
    </source>
</evidence>
<keyword evidence="1" id="KW-0560">Oxidoreductase</keyword>
<dbReference type="InterPro" id="IPR013328">
    <property type="entry name" value="6PGD_dom2"/>
</dbReference>
<evidence type="ECO:0000313" key="7">
    <source>
        <dbReference type="Proteomes" id="UP000198638"/>
    </source>
</evidence>
<reference evidence="7" key="1">
    <citation type="submission" date="2016-10" db="EMBL/GenBank/DDBJ databases">
        <authorList>
            <person name="Varghese N."/>
            <person name="Submissions S."/>
        </authorList>
    </citation>
    <scope>NUCLEOTIDE SEQUENCE [LARGE SCALE GENOMIC DNA]</scope>
    <source>
        <strain evidence="7">LMG 24000</strain>
    </source>
</reference>
<dbReference type="InterPro" id="IPR006115">
    <property type="entry name" value="6PGDH_NADP-bd"/>
</dbReference>
<dbReference type="Pfam" id="PF14833">
    <property type="entry name" value="NAD_binding_11"/>
    <property type="match status" value="1"/>
</dbReference>
<dbReference type="EMBL" id="FNRQ01000006">
    <property type="protein sequence ID" value="SEB12220.1"/>
    <property type="molecule type" value="Genomic_DNA"/>
</dbReference>
<keyword evidence="2" id="KW-0520">NAD</keyword>
<dbReference type="InterPro" id="IPR029154">
    <property type="entry name" value="HIBADH-like_NADP-bd"/>
</dbReference>
<evidence type="ECO:0000256" key="3">
    <source>
        <dbReference type="PIRSR" id="PIRSR000103-1"/>
    </source>
</evidence>
<evidence type="ECO:0000259" key="4">
    <source>
        <dbReference type="Pfam" id="PF03446"/>
    </source>
</evidence>
<proteinExistence type="predicted"/>
<keyword evidence="7" id="KW-1185">Reference proteome</keyword>
<evidence type="ECO:0000313" key="6">
    <source>
        <dbReference type="EMBL" id="SEB12220.1"/>
    </source>
</evidence>
<dbReference type="RefSeq" id="WP_176954211.1">
    <property type="nucleotide sequence ID" value="NZ_FNRQ01000006.1"/>
</dbReference>
<dbReference type="Proteomes" id="UP000198638">
    <property type="component" value="Unassembled WGS sequence"/>
</dbReference>
<dbReference type="PIRSF" id="PIRSF000103">
    <property type="entry name" value="HIBADH"/>
    <property type="match status" value="1"/>
</dbReference>
<dbReference type="InterPro" id="IPR008927">
    <property type="entry name" value="6-PGluconate_DH-like_C_sf"/>
</dbReference>
<evidence type="ECO:0000256" key="1">
    <source>
        <dbReference type="ARBA" id="ARBA00023002"/>
    </source>
</evidence>
<dbReference type="GO" id="GO:0051287">
    <property type="term" value="F:NAD binding"/>
    <property type="evidence" value="ECO:0007669"/>
    <property type="project" value="InterPro"/>
</dbReference>
<dbReference type="PANTHER" id="PTHR43060:SF15">
    <property type="entry name" value="3-HYDROXYISOBUTYRATE DEHYDROGENASE-LIKE 1, MITOCHONDRIAL-RELATED"/>
    <property type="match status" value="1"/>
</dbReference>
<accession>A0A1H4GT46</accession>
<feature type="domain" description="3-hydroxyisobutyrate dehydrogenase-like NAD-binding" evidence="5">
    <location>
        <begin position="163"/>
        <end position="263"/>
    </location>
</feature>
<dbReference type="AlphaFoldDB" id="A0A1H4GT46"/>
<gene>
    <name evidence="6" type="ORF">SAMN05192564_106278</name>
</gene>
<sequence length="269" mass="28614">MSRLAWIGFGRIGKPMALRLIKAGHEVSLWDIDPAQIQSVTDQRACATPAAAVRDVEAVFLCVPDAHAVDHVLFGDDGVATSARPGTFIVDHSTLHPDLAREFETRAGALGLRYLDAPVSGGAQVAEDGRLSVWIGGDAANVEQVSVWIRSFANRIEHMGSCGLGQLAKSCNQAIVCSTVAAWAETLRYAKKSGLDPLRVVESLSGSGADSSIRRNFAADIANGLFPALSARNMIKDLRALLDLAEQAGCEMPMAQEALAAFKDGFRIA</sequence>
<protein>
    <submittedName>
        <fullName evidence="6">3-hydroxyisobutyrate dehydrogenase</fullName>
    </submittedName>
</protein>
<feature type="active site" evidence="3">
    <location>
        <position position="169"/>
    </location>
</feature>
<dbReference type="InterPro" id="IPR036291">
    <property type="entry name" value="NAD(P)-bd_dom_sf"/>
</dbReference>
<dbReference type="Gene3D" id="1.10.1040.10">
    <property type="entry name" value="N-(1-d-carboxylethyl)-l-norvaline Dehydrogenase, domain 2"/>
    <property type="match status" value="1"/>
</dbReference>